<reference evidence="2" key="1">
    <citation type="submission" date="2020-06" db="EMBL/GenBank/DDBJ databases">
        <authorList>
            <person name="Li T."/>
            <person name="Hu X."/>
            <person name="Zhang T."/>
            <person name="Song X."/>
            <person name="Zhang H."/>
            <person name="Dai N."/>
            <person name="Sheng W."/>
            <person name="Hou X."/>
            <person name="Wei L."/>
        </authorList>
    </citation>
    <scope>NUCLEOTIDE SEQUENCE</scope>
    <source>
        <strain evidence="2">KEN1</strain>
        <tissue evidence="2">Leaf</tissue>
    </source>
</reference>
<reference evidence="2" key="2">
    <citation type="journal article" date="2024" name="Plant">
        <title>Genomic evolution and insights into agronomic trait innovations of Sesamum species.</title>
        <authorList>
            <person name="Miao H."/>
            <person name="Wang L."/>
            <person name="Qu L."/>
            <person name="Liu H."/>
            <person name="Sun Y."/>
            <person name="Le M."/>
            <person name="Wang Q."/>
            <person name="Wei S."/>
            <person name="Zheng Y."/>
            <person name="Lin W."/>
            <person name="Duan Y."/>
            <person name="Cao H."/>
            <person name="Xiong S."/>
            <person name="Wang X."/>
            <person name="Wei L."/>
            <person name="Li C."/>
            <person name="Ma Q."/>
            <person name="Ju M."/>
            <person name="Zhao R."/>
            <person name="Li G."/>
            <person name="Mu C."/>
            <person name="Tian Q."/>
            <person name="Mei H."/>
            <person name="Zhang T."/>
            <person name="Gao T."/>
            <person name="Zhang H."/>
        </authorList>
    </citation>
    <scope>NUCLEOTIDE SEQUENCE</scope>
    <source>
        <strain evidence="2">KEN1</strain>
    </source>
</reference>
<evidence type="ECO:0000256" key="1">
    <source>
        <dbReference type="SAM" id="MobiDB-lite"/>
    </source>
</evidence>
<sequence>MKGASALAHRPIRAMAEEAPPATKEPEAPAGFTPPELDPNTRPRSSAAALVDFCGKPKWRSST</sequence>
<name>A0AAW2XST8_9LAMI</name>
<feature type="region of interest" description="Disordered" evidence="1">
    <location>
        <begin position="1"/>
        <end position="46"/>
    </location>
</feature>
<proteinExistence type="predicted"/>
<evidence type="ECO:0000313" key="2">
    <source>
        <dbReference type="EMBL" id="KAL0457219.1"/>
    </source>
</evidence>
<gene>
    <name evidence="2" type="ORF">Slati_1061100</name>
</gene>
<comment type="caution">
    <text evidence="2">The sequence shown here is derived from an EMBL/GenBank/DDBJ whole genome shotgun (WGS) entry which is preliminary data.</text>
</comment>
<accession>A0AAW2XST8</accession>
<protein>
    <submittedName>
        <fullName evidence="2">Photosystem I reaction center subunit II, chloroplastic</fullName>
    </submittedName>
</protein>
<dbReference type="AlphaFoldDB" id="A0AAW2XST8"/>
<organism evidence="2">
    <name type="scientific">Sesamum latifolium</name>
    <dbReference type="NCBI Taxonomy" id="2727402"/>
    <lineage>
        <taxon>Eukaryota</taxon>
        <taxon>Viridiplantae</taxon>
        <taxon>Streptophyta</taxon>
        <taxon>Embryophyta</taxon>
        <taxon>Tracheophyta</taxon>
        <taxon>Spermatophyta</taxon>
        <taxon>Magnoliopsida</taxon>
        <taxon>eudicotyledons</taxon>
        <taxon>Gunneridae</taxon>
        <taxon>Pentapetalae</taxon>
        <taxon>asterids</taxon>
        <taxon>lamiids</taxon>
        <taxon>Lamiales</taxon>
        <taxon>Pedaliaceae</taxon>
        <taxon>Sesamum</taxon>
    </lineage>
</organism>
<dbReference type="EMBL" id="JACGWN010000003">
    <property type="protein sequence ID" value="KAL0457219.1"/>
    <property type="molecule type" value="Genomic_DNA"/>
</dbReference>